<protein>
    <submittedName>
        <fullName evidence="5">OLC1v1030719C1</fullName>
    </submittedName>
</protein>
<dbReference type="GO" id="GO:0005759">
    <property type="term" value="C:mitochondrial matrix"/>
    <property type="evidence" value="ECO:0007669"/>
    <property type="project" value="TreeGrafter"/>
</dbReference>
<dbReference type="Gene3D" id="3.30.1360.120">
    <property type="entry name" value="Probable tRNA modification gtpase trme, domain 1"/>
    <property type="match status" value="1"/>
</dbReference>
<dbReference type="PANTHER" id="PTHR22602:SF0">
    <property type="entry name" value="TRANSFERASE CAF17, MITOCHONDRIAL-RELATED"/>
    <property type="match status" value="1"/>
</dbReference>
<reference evidence="5" key="1">
    <citation type="submission" date="2023-03" db="EMBL/GenBank/DDBJ databases">
        <authorList>
            <person name="Julca I."/>
        </authorList>
    </citation>
    <scope>NUCLEOTIDE SEQUENCE</scope>
</reference>
<dbReference type="AlphaFoldDB" id="A0AAV1CGT8"/>
<dbReference type="EMBL" id="OX459119">
    <property type="protein sequence ID" value="CAI9094889.1"/>
    <property type="molecule type" value="Genomic_DNA"/>
</dbReference>
<sequence length="229" mass="25281">MQVHYLQKEVKMDGNGMRIPDVVALDIWASFLPKRHSSSSEEPEAESLGWGGGIDYAGASSSEGNDTWTDKEAEEKHFVLWRLDKGVAQGSSEIPKSEAMPLEYNLDGLNAISFDKGCYLGQELVARTHNVWVIQKRLLPLEFLDDNRKEVEGKVVPKLQVIAESSGKKVGIITAALGSRGLGLLCLDAAFKEQGSLSIQGQENVKVKARKPDWWPSWWLAEDQQSAAA</sequence>
<keyword evidence="3" id="KW-0496">Mitochondrion</keyword>
<evidence type="ECO:0000259" key="4">
    <source>
        <dbReference type="Pfam" id="PF25455"/>
    </source>
</evidence>
<evidence type="ECO:0000313" key="5">
    <source>
        <dbReference type="EMBL" id="CAI9094889.1"/>
    </source>
</evidence>
<dbReference type="SUPFAM" id="SSF103025">
    <property type="entry name" value="Folate-binding domain"/>
    <property type="match status" value="1"/>
</dbReference>
<evidence type="ECO:0000256" key="1">
    <source>
        <dbReference type="ARBA" id="ARBA00004173"/>
    </source>
</evidence>
<dbReference type="GO" id="GO:0016226">
    <property type="term" value="P:iron-sulfur cluster assembly"/>
    <property type="evidence" value="ECO:0007669"/>
    <property type="project" value="TreeGrafter"/>
</dbReference>
<accession>A0AAV1CGT8</accession>
<dbReference type="Proteomes" id="UP001161247">
    <property type="component" value="Chromosome 2"/>
</dbReference>
<proteinExistence type="predicted"/>
<evidence type="ECO:0000256" key="3">
    <source>
        <dbReference type="ARBA" id="ARBA00023128"/>
    </source>
</evidence>
<dbReference type="InterPro" id="IPR027266">
    <property type="entry name" value="TrmE/GcvT-like"/>
</dbReference>
<keyword evidence="2" id="KW-0809">Transit peptide</keyword>
<dbReference type="InterPro" id="IPR057460">
    <property type="entry name" value="CAF17_C"/>
</dbReference>
<dbReference type="NCBIfam" id="TIGR03317">
    <property type="entry name" value="ygfZ_signature"/>
    <property type="match status" value="1"/>
</dbReference>
<comment type="subcellular location">
    <subcellularLocation>
        <location evidence="1">Mitochondrion</location>
    </subcellularLocation>
</comment>
<keyword evidence="6" id="KW-1185">Reference proteome</keyword>
<feature type="domain" description="CAF17 C-terminal" evidence="4">
    <location>
        <begin position="136"/>
        <end position="216"/>
    </location>
</feature>
<dbReference type="InterPro" id="IPR045179">
    <property type="entry name" value="YgfZ/GcvT"/>
</dbReference>
<dbReference type="InterPro" id="IPR017703">
    <property type="entry name" value="YgfZ/GCV_T_CS"/>
</dbReference>
<organism evidence="5 6">
    <name type="scientific">Oldenlandia corymbosa var. corymbosa</name>
    <dbReference type="NCBI Taxonomy" id="529605"/>
    <lineage>
        <taxon>Eukaryota</taxon>
        <taxon>Viridiplantae</taxon>
        <taxon>Streptophyta</taxon>
        <taxon>Embryophyta</taxon>
        <taxon>Tracheophyta</taxon>
        <taxon>Spermatophyta</taxon>
        <taxon>Magnoliopsida</taxon>
        <taxon>eudicotyledons</taxon>
        <taxon>Gunneridae</taxon>
        <taxon>Pentapetalae</taxon>
        <taxon>asterids</taxon>
        <taxon>lamiids</taxon>
        <taxon>Gentianales</taxon>
        <taxon>Rubiaceae</taxon>
        <taxon>Rubioideae</taxon>
        <taxon>Spermacoceae</taxon>
        <taxon>Hedyotis-Oldenlandia complex</taxon>
        <taxon>Oldenlandia</taxon>
    </lineage>
</organism>
<dbReference type="Pfam" id="PF25455">
    <property type="entry name" value="Beta-barrel_CAF17_C"/>
    <property type="match status" value="1"/>
</dbReference>
<dbReference type="PANTHER" id="PTHR22602">
    <property type="entry name" value="TRANSFERASE CAF17, MITOCHONDRIAL-RELATED"/>
    <property type="match status" value="1"/>
</dbReference>
<evidence type="ECO:0000256" key="2">
    <source>
        <dbReference type="ARBA" id="ARBA00022946"/>
    </source>
</evidence>
<evidence type="ECO:0000313" key="6">
    <source>
        <dbReference type="Proteomes" id="UP001161247"/>
    </source>
</evidence>
<name>A0AAV1CGT8_OLDCO</name>
<gene>
    <name evidence="5" type="ORF">OLC1_LOCUS5973</name>
</gene>